<evidence type="ECO:0000256" key="1">
    <source>
        <dbReference type="ARBA" id="ARBA00004651"/>
    </source>
</evidence>
<evidence type="ECO:0000256" key="3">
    <source>
        <dbReference type="ARBA" id="ARBA00022475"/>
    </source>
</evidence>
<feature type="transmembrane region" description="Helical" evidence="7">
    <location>
        <begin position="102"/>
        <end position="121"/>
    </location>
</feature>
<keyword evidence="3" id="KW-1003">Cell membrane</keyword>
<keyword evidence="6 7" id="KW-0472">Membrane</keyword>
<dbReference type="PRINTS" id="PR01837">
    <property type="entry name" value="MGTCSAPBPROT"/>
</dbReference>
<dbReference type="PANTHER" id="PTHR33778">
    <property type="entry name" value="PROTEIN MGTC"/>
    <property type="match status" value="1"/>
</dbReference>
<sequence>MTLETIDCLSKLTAISIVFRIVLSMLLGGVLGYERGKKRRPAGLRTYLVVCIGSCLAMMTGVYLNELTGAGDASRIAAQVISGIGFLGAGTILVTKQNQVKGLTTAAGLWAAACIGLALGAGFYTGAIVGFVALWLALGILSIMDNHLYINSKMINLYGEFKDISSFSLFISEVKKDSGVVCEIETTKMKNLDGLNTISAIMTLKFNEKKTHSQIIEAYGQMNGVVFIEEL</sequence>
<feature type="transmembrane region" description="Helical" evidence="7">
    <location>
        <begin position="12"/>
        <end position="32"/>
    </location>
</feature>
<evidence type="ECO:0000259" key="8">
    <source>
        <dbReference type="Pfam" id="PF02308"/>
    </source>
</evidence>
<feature type="domain" description="MgtC/SapB/SrpB/YhiD N-terminal" evidence="8">
    <location>
        <begin position="21"/>
        <end position="144"/>
    </location>
</feature>
<comment type="similarity">
    <text evidence="2">Belongs to the MgtC/SapB family.</text>
</comment>
<evidence type="ECO:0000256" key="4">
    <source>
        <dbReference type="ARBA" id="ARBA00022692"/>
    </source>
</evidence>
<dbReference type="AlphaFoldDB" id="A0A7X2TBY3"/>
<evidence type="ECO:0000256" key="7">
    <source>
        <dbReference type="SAM" id="Phobius"/>
    </source>
</evidence>
<comment type="subcellular location">
    <subcellularLocation>
        <location evidence="1">Cell membrane</location>
        <topology evidence="1">Multi-pass membrane protein</topology>
    </subcellularLocation>
</comment>
<feature type="transmembrane region" description="Helical" evidence="7">
    <location>
        <begin position="127"/>
        <end position="144"/>
    </location>
</feature>
<feature type="transmembrane region" description="Helical" evidence="7">
    <location>
        <begin position="44"/>
        <end position="64"/>
    </location>
</feature>
<accession>A0A7X2TBY3</accession>
<dbReference type="Proteomes" id="UP000429958">
    <property type="component" value="Unassembled WGS sequence"/>
</dbReference>
<gene>
    <name evidence="9" type="ORF">FYJ39_02920</name>
</gene>
<dbReference type="EMBL" id="VUMD01000002">
    <property type="protein sequence ID" value="MSS35558.1"/>
    <property type="molecule type" value="Genomic_DNA"/>
</dbReference>
<keyword evidence="4 7" id="KW-0812">Transmembrane</keyword>
<name>A0A7X2TBY3_9CLOT</name>
<evidence type="ECO:0000313" key="9">
    <source>
        <dbReference type="EMBL" id="MSS35558.1"/>
    </source>
</evidence>
<evidence type="ECO:0000256" key="2">
    <source>
        <dbReference type="ARBA" id="ARBA00009298"/>
    </source>
</evidence>
<organism evidence="9 10">
    <name type="scientific">Clostridium porci</name>
    <dbReference type="NCBI Taxonomy" id="2605778"/>
    <lineage>
        <taxon>Bacteria</taxon>
        <taxon>Bacillati</taxon>
        <taxon>Bacillota</taxon>
        <taxon>Clostridia</taxon>
        <taxon>Eubacteriales</taxon>
        <taxon>Clostridiaceae</taxon>
        <taxon>Clostridium</taxon>
    </lineage>
</organism>
<proteinExistence type="inferred from homology"/>
<dbReference type="GO" id="GO:0005886">
    <property type="term" value="C:plasma membrane"/>
    <property type="evidence" value="ECO:0007669"/>
    <property type="project" value="UniProtKB-SubCell"/>
</dbReference>
<dbReference type="InterPro" id="IPR049177">
    <property type="entry name" value="MgtC_SapB_SrpB_YhiD_N"/>
</dbReference>
<protein>
    <submittedName>
        <fullName evidence="9">MgtC/SapB family protein</fullName>
    </submittedName>
</protein>
<dbReference type="RefSeq" id="WP_154470964.1">
    <property type="nucleotide sequence ID" value="NZ_VUMD01000002.1"/>
</dbReference>
<keyword evidence="10" id="KW-1185">Reference proteome</keyword>
<evidence type="ECO:0000256" key="5">
    <source>
        <dbReference type="ARBA" id="ARBA00022989"/>
    </source>
</evidence>
<reference evidence="9 10" key="1">
    <citation type="submission" date="2019-08" db="EMBL/GenBank/DDBJ databases">
        <title>In-depth cultivation of the pig gut microbiome towards novel bacterial diversity and tailored functional studies.</title>
        <authorList>
            <person name="Wylensek D."/>
            <person name="Hitch T.C.A."/>
            <person name="Clavel T."/>
        </authorList>
    </citation>
    <scope>NUCLEOTIDE SEQUENCE [LARGE SCALE GENOMIC DNA]</scope>
    <source>
        <strain evidence="9 10">WCA-389-WT-23D1</strain>
    </source>
</reference>
<comment type="caution">
    <text evidence="9">The sequence shown here is derived from an EMBL/GenBank/DDBJ whole genome shotgun (WGS) entry which is preliminary data.</text>
</comment>
<dbReference type="InterPro" id="IPR003416">
    <property type="entry name" value="MgtC/SapB/SrpB/YhiD_fam"/>
</dbReference>
<evidence type="ECO:0000313" key="10">
    <source>
        <dbReference type="Proteomes" id="UP000429958"/>
    </source>
</evidence>
<dbReference type="PANTHER" id="PTHR33778:SF1">
    <property type="entry name" value="MAGNESIUM TRANSPORTER YHID-RELATED"/>
    <property type="match status" value="1"/>
</dbReference>
<feature type="transmembrane region" description="Helical" evidence="7">
    <location>
        <begin position="76"/>
        <end position="95"/>
    </location>
</feature>
<dbReference type="Pfam" id="PF02308">
    <property type="entry name" value="MgtC"/>
    <property type="match status" value="1"/>
</dbReference>
<keyword evidence="5 7" id="KW-1133">Transmembrane helix</keyword>
<evidence type="ECO:0000256" key="6">
    <source>
        <dbReference type="ARBA" id="ARBA00023136"/>
    </source>
</evidence>